<dbReference type="SUPFAM" id="SSF55103">
    <property type="entry name" value="FAD-linked oxidases, C-terminal domain"/>
    <property type="match status" value="1"/>
</dbReference>
<comment type="caution">
    <text evidence="4">The sequence shown here is derived from an EMBL/GenBank/DDBJ whole genome shotgun (WGS) entry which is preliminary data.</text>
</comment>
<dbReference type="InterPro" id="IPR016169">
    <property type="entry name" value="FAD-bd_PCMH_sub2"/>
</dbReference>
<accession>A0A3D9UXS1</accession>
<dbReference type="GO" id="GO:0003824">
    <property type="term" value="F:catalytic activity"/>
    <property type="evidence" value="ECO:0007669"/>
    <property type="project" value="InterPro"/>
</dbReference>
<dbReference type="PANTHER" id="PTHR11748">
    <property type="entry name" value="D-LACTATE DEHYDROGENASE"/>
    <property type="match status" value="1"/>
</dbReference>
<dbReference type="AlphaFoldDB" id="A0A3D9UXS1"/>
<dbReference type="Gene3D" id="3.30.465.10">
    <property type="match status" value="1"/>
</dbReference>
<keyword evidence="1" id="KW-0285">Flavoprotein</keyword>
<dbReference type="InterPro" id="IPR016166">
    <property type="entry name" value="FAD-bd_PCMH"/>
</dbReference>
<evidence type="ECO:0000256" key="2">
    <source>
        <dbReference type="ARBA" id="ARBA00022827"/>
    </source>
</evidence>
<dbReference type="Pfam" id="PF01565">
    <property type="entry name" value="FAD_binding_4"/>
    <property type="match status" value="1"/>
</dbReference>
<dbReference type="GO" id="GO:0071949">
    <property type="term" value="F:FAD binding"/>
    <property type="evidence" value="ECO:0007669"/>
    <property type="project" value="InterPro"/>
</dbReference>
<dbReference type="PANTHER" id="PTHR11748:SF103">
    <property type="entry name" value="GLYCOLATE OXIDASE SUBUNIT GLCE"/>
    <property type="match status" value="1"/>
</dbReference>
<evidence type="ECO:0000259" key="3">
    <source>
        <dbReference type="PROSITE" id="PS51387"/>
    </source>
</evidence>
<sequence>MSLRETLQHRGIDVEQGTTATLFDGRAPSCVARPASTEEVAETVRAAREHGAVVAVRGAGTKLTWGSPAGHHDLVLDLSAMNRVLEHQPGDLIVSAEAGCPLNVVQSTVARAGQRLALDEMVPGTTVGGLIATNTSGPLRVLAGTVRDLLIGVTVVLADGTVAHAGGKVVKNVAGYDLGKLMVGSYGTLAIVTEATFRLHPVPQASEWVVGQHPIAELPHILNDLLHSQDAPSAVEIRCETADSVVLAVLIEGTEGGVSARSGRIRATVAGEKAPAPGWTGTYPWAVGEGIGLKITAQLSAVPSVVAAAAELGWTIQGSAGAGVLYASASGAAEPDDVEATAARFREVALGGSVIVLDAPKEMRGQVDVWGPIPAIDIMRRVKQQFDPENHLAPGRFVGGI</sequence>
<organism evidence="4 5">
    <name type="scientific">Calidifontibacter indicus</name>
    <dbReference type="NCBI Taxonomy" id="419650"/>
    <lineage>
        <taxon>Bacteria</taxon>
        <taxon>Bacillati</taxon>
        <taxon>Actinomycetota</taxon>
        <taxon>Actinomycetes</taxon>
        <taxon>Micrococcales</taxon>
        <taxon>Dermacoccaceae</taxon>
        <taxon>Calidifontibacter</taxon>
    </lineage>
</organism>
<dbReference type="OrthoDB" id="9811557at2"/>
<proteinExistence type="predicted"/>
<name>A0A3D9UXS1_9MICO</name>
<dbReference type="InterPro" id="IPR016164">
    <property type="entry name" value="FAD-linked_Oxase-like_C"/>
</dbReference>
<dbReference type="PROSITE" id="PS51387">
    <property type="entry name" value="FAD_PCMH"/>
    <property type="match status" value="1"/>
</dbReference>
<protein>
    <submittedName>
        <fullName evidence="4">Glycolate oxidase FAD binding subunit</fullName>
    </submittedName>
</protein>
<dbReference type="InterPro" id="IPR006094">
    <property type="entry name" value="Oxid_FAD_bind_N"/>
</dbReference>
<dbReference type="EMBL" id="QTUA01000001">
    <property type="protein sequence ID" value="REF30774.1"/>
    <property type="molecule type" value="Genomic_DNA"/>
</dbReference>
<feature type="domain" description="FAD-binding PCMH-type" evidence="3">
    <location>
        <begin position="23"/>
        <end position="202"/>
    </location>
</feature>
<dbReference type="SUPFAM" id="SSF56176">
    <property type="entry name" value="FAD-binding/transporter-associated domain-like"/>
    <property type="match status" value="1"/>
</dbReference>
<evidence type="ECO:0000313" key="5">
    <source>
        <dbReference type="Proteomes" id="UP000256253"/>
    </source>
</evidence>
<gene>
    <name evidence="4" type="ORF">DFJ65_1794</name>
</gene>
<evidence type="ECO:0000256" key="1">
    <source>
        <dbReference type="ARBA" id="ARBA00022630"/>
    </source>
</evidence>
<reference evidence="4 5" key="1">
    <citation type="submission" date="2018-08" db="EMBL/GenBank/DDBJ databases">
        <title>Sequencing the genomes of 1000 actinobacteria strains.</title>
        <authorList>
            <person name="Klenk H.-P."/>
        </authorList>
    </citation>
    <scope>NUCLEOTIDE SEQUENCE [LARGE SCALE GENOMIC DNA]</scope>
    <source>
        <strain evidence="4 5">DSM 22967</strain>
    </source>
</reference>
<evidence type="ECO:0000313" key="4">
    <source>
        <dbReference type="EMBL" id="REF30774.1"/>
    </source>
</evidence>
<keyword evidence="2" id="KW-0274">FAD</keyword>
<dbReference type="Proteomes" id="UP000256253">
    <property type="component" value="Unassembled WGS sequence"/>
</dbReference>
<keyword evidence="5" id="KW-1185">Reference proteome</keyword>
<dbReference type="InterPro" id="IPR036318">
    <property type="entry name" value="FAD-bd_PCMH-like_sf"/>
</dbReference>